<comment type="catalytic activity">
    <reaction evidence="1 13">
        <text>Exonucleolytic cleavage in the 3'- to 5'-direction to yield nucleoside 5'-phosphates.</text>
        <dbReference type="EC" id="3.1.11.1"/>
    </reaction>
</comment>
<evidence type="ECO:0000256" key="4">
    <source>
        <dbReference type="ARBA" id="ARBA00022722"/>
    </source>
</evidence>
<evidence type="ECO:0000259" key="17">
    <source>
        <dbReference type="PROSITE" id="PS51785"/>
    </source>
</evidence>
<evidence type="ECO:0000256" key="8">
    <source>
        <dbReference type="ARBA" id="ARBA00022839"/>
    </source>
</evidence>
<evidence type="ECO:0000256" key="11">
    <source>
        <dbReference type="ARBA" id="ARBA00023204"/>
    </source>
</evidence>
<evidence type="ECO:0000256" key="10">
    <source>
        <dbReference type="ARBA" id="ARBA00023125"/>
    </source>
</evidence>
<dbReference type="OrthoDB" id="9763470at2"/>
<keyword evidence="19" id="KW-1185">Reference proteome</keyword>
<dbReference type="InterPro" id="IPR013520">
    <property type="entry name" value="Ribonucl_H"/>
</dbReference>
<evidence type="ECO:0000313" key="19">
    <source>
        <dbReference type="Proteomes" id="UP000232638"/>
    </source>
</evidence>
<feature type="binding site" evidence="15">
    <location>
        <position position="180"/>
    </location>
    <ligand>
        <name>Mg(2+)</name>
        <dbReference type="ChEBI" id="CHEBI:18420"/>
        <label>2</label>
    </ligand>
</feature>
<dbReference type="SUPFAM" id="SSF53098">
    <property type="entry name" value="Ribonuclease H-like"/>
    <property type="match status" value="1"/>
</dbReference>
<dbReference type="Pfam" id="PF00929">
    <property type="entry name" value="RNase_T"/>
    <property type="match status" value="1"/>
</dbReference>
<dbReference type="PROSITE" id="PS51784">
    <property type="entry name" value="EXOI_SH3"/>
    <property type="match status" value="1"/>
</dbReference>
<dbReference type="Gene3D" id="3.30.420.10">
    <property type="entry name" value="Ribonuclease H-like superfamily/Ribonuclease H"/>
    <property type="match status" value="1"/>
</dbReference>
<dbReference type="Pfam" id="PF08411">
    <property type="entry name" value="ExoI_SH3"/>
    <property type="match status" value="1"/>
</dbReference>
<proteinExistence type="predicted"/>
<keyword evidence="11 13" id="KW-0234">DNA repair</keyword>
<evidence type="ECO:0000256" key="13">
    <source>
        <dbReference type="PIRNR" id="PIRNR000977"/>
    </source>
</evidence>
<evidence type="ECO:0000256" key="6">
    <source>
        <dbReference type="ARBA" id="ARBA00022763"/>
    </source>
</evidence>
<dbReference type="InterPro" id="IPR012337">
    <property type="entry name" value="RNaseH-like_sf"/>
</dbReference>
<keyword evidence="9 15" id="KW-0460">Magnesium</keyword>
<dbReference type="InterPro" id="IPR038649">
    <property type="entry name" value="EXOI_SH3_sf"/>
</dbReference>
<keyword evidence="8 13" id="KW-0269">Exonuclease</keyword>
<evidence type="ECO:0000313" key="18">
    <source>
        <dbReference type="EMBL" id="AUB84242.1"/>
    </source>
</evidence>
<keyword evidence="7 13" id="KW-0378">Hydrolase</keyword>
<evidence type="ECO:0000256" key="1">
    <source>
        <dbReference type="ARBA" id="ARBA00000563"/>
    </source>
</evidence>
<dbReference type="InterPro" id="IPR058561">
    <property type="entry name" value="Exonuc_1_C"/>
</dbReference>
<dbReference type="FunFam" id="3.30.420.10:FF:000033">
    <property type="entry name" value="Exodeoxyribonuclease I"/>
    <property type="match status" value="1"/>
</dbReference>
<feature type="domain" description="ExoI SH3-like" evidence="16">
    <location>
        <begin position="196"/>
        <end position="349"/>
    </location>
</feature>
<dbReference type="EC" id="3.1.11.1" evidence="2 13"/>
<evidence type="ECO:0000256" key="2">
    <source>
        <dbReference type="ARBA" id="ARBA00012108"/>
    </source>
</evidence>
<feature type="domain" description="ExoI C-terminal" evidence="17">
    <location>
        <begin position="356"/>
        <end position="479"/>
    </location>
</feature>
<dbReference type="AlphaFoldDB" id="A0A2K8UFB5"/>
<protein>
    <recommendedName>
        <fullName evidence="3 13">Exodeoxyribonuclease I</fullName>
        <ecNumber evidence="2 13">3.1.11.1</ecNumber>
    </recommendedName>
</protein>
<feature type="binding site" evidence="14">
    <location>
        <position position="159"/>
    </location>
    <ligand>
        <name>substrate</name>
    </ligand>
</feature>
<dbReference type="InterPro" id="IPR036397">
    <property type="entry name" value="RNaseH_sf"/>
</dbReference>
<dbReference type="GO" id="GO:0006281">
    <property type="term" value="P:DNA repair"/>
    <property type="evidence" value="ECO:0007669"/>
    <property type="project" value="UniProtKB-KW"/>
</dbReference>
<dbReference type="FunFam" id="1.20.1280.70:FF:000001">
    <property type="entry name" value="Exodeoxyribonuclease I"/>
    <property type="match status" value="1"/>
</dbReference>
<evidence type="ECO:0000256" key="3">
    <source>
        <dbReference type="ARBA" id="ARBA00019900"/>
    </source>
</evidence>
<keyword evidence="6 13" id="KW-0227">DNA damage</keyword>
<dbReference type="Gene3D" id="1.20.1280.70">
    <property type="entry name" value="Exonuclease ExoI, domain 3"/>
    <property type="match status" value="1"/>
</dbReference>
<dbReference type="Gene3D" id="3.30.1520.20">
    <property type="entry name" value="Exonuclease ExoI, domain 2"/>
    <property type="match status" value="1"/>
</dbReference>
<comment type="cofactor">
    <cofactor evidence="15">
        <name>Mg(2+)</name>
        <dbReference type="ChEBI" id="CHEBI:18420"/>
    </cofactor>
    <text evidence="15">Binds 2 Mg(2+) ions per monomer.</text>
</comment>
<dbReference type="GO" id="GO:0046872">
    <property type="term" value="F:metal ion binding"/>
    <property type="evidence" value="ECO:0007669"/>
    <property type="project" value="UniProtKB-KW"/>
</dbReference>
<gene>
    <name evidence="18" type="ORF">THSYN_27100</name>
</gene>
<dbReference type="InterPro" id="IPR023607">
    <property type="entry name" value="Exodeoxyribonuclease_I"/>
</dbReference>
<evidence type="ECO:0000259" key="16">
    <source>
        <dbReference type="PROSITE" id="PS51784"/>
    </source>
</evidence>
<feature type="binding site" evidence="15">
    <location>
        <position position="9"/>
    </location>
    <ligand>
        <name>Mg(2+)</name>
        <dbReference type="ChEBI" id="CHEBI:18420"/>
        <label>1</label>
    </ligand>
</feature>
<evidence type="ECO:0000256" key="9">
    <source>
        <dbReference type="ARBA" id="ARBA00022842"/>
    </source>
</evidence>
<dbReference type="PIRSF" id="PIRSF000977">
    <property type="entry name" value="Exodeoxyribonuclease_I"/>
    <property type="match status" value="1"/>
</dbReference>
<evidence type="ECO:0000256" key="12">
    <source>
        <dbReference type="ARBA" id="ARBA00046792"/>
    </source>
</evidence>
<dbReference type="EMBL" id="CP020370">
    <property type="protein sequence ID" value="AUB84242.1"/>
    <property type="molecule type" value="Genomic_DNA"/>
</dbReference>
<reference evidence="18 19" key="1">
    <citation type="submission" date="2017-03" db="EMBL/GenBank/DDBJ databases">
        <title>Complete genome sequence of Candidatus 'Thiodictyon syntrophicum' sp. nov. strain Cad16T, a photolithoautotroph purple sulfur bacterium isolated from an alpine meromictic lake.</title>
        <authorList>
            <person name="Luedin S.M."/>
            <person name="Pothier J.F."/>
            <person name="Danza F."/>
            <person name="Storelli N."/>
            <person name="Wittwer M."/>
            <person name="Tonolla M."/>
        </authorList>
    </citation>
    <scope>NUCLEOTIDE SEQUENCE [LARGE SCALE GENOMIC DNA]</scope>
    <source>
        <strain evidence="18 19">Cad16T</strain>
    </source>
</reference>
<sequence length="483" mass="53481">MAATFYWHDYETWGVDPRRDRPCQFAGQRTDEDLNPVGEPLVLYCRPALDLLPQPEACLVTGITPQLADAKGLIEAEFTAAIADVLSVPGTCGTGYNSIRFDDEVTRHLLYRNLRDPYAREWQHGNSRWDLIDILRLAQALRPEGIVWPLRDDGTASFRLEDLTAANAIPHAGAHDALIDVQATIALARLLRRAQPRLYDYALRLRDKREVRTMLEKGEPLVHASARFPAALGCIAPVVAVAQHPTNGNGVICLDLRADPDQLLDLSVEELRRRLFTPSAQLPAGVERIPLKTVQVNHSPVLAPLKTLTAAAAARWSIDPAQVVRRAQTVRDKAAAIRARVQAVHQPAPEGPNGQSATDPDLMLYSGGFLSDADRRTLERVRALAPADLAAANPRFADPRLPQMLFRYRARNWPETLSPEEREEWDAWRLTRLTDPQAGGSIQLDQYEAQLAALAQTHAADPAKRQVLDQLGAWAEALMDAGD</sequence>
<evidence type="ECO:0000256" key="7">
    <source>
        <dbReference type="ARBA" id="ARBA00022801"/>
    </source>
</evidence>
<dbReference type="InterPro" id="IPR013620">
    <property type="entry name" value="Exonuc_1_SH3"/>
</dbReference>
<accession>A0A2K8UFB5</accession>
<dbReference type="RefSeq" id="WP_100921908.1">
    <property type="nucleotide sequence ID" value="NZ_CP020370.1"/>
</dbReference>
<keyword evidence="5 15" id="KW-0479">Metal-binding</keyword>
<dbReference type="GO" id="GO:0008310">
    <property type="term" value="F:single-stranded DNA 3'-5' DNA exonuclease activity"/>
    <property type="evidence" value="ECO:0007669"/>
    <property type="project" value="UniProtKB-EC"/>
</dbReference>
<dbReference type="GO" id="GO:0003677">
    <property type="term" value="F:DNA binding"/>
    <property type="evidence" value="ECO:0007669"/>
    <property type="project" value="UniProtKB-KW"/>
</dbReference>
<keyword evidence="10" id="KW-0238">DNA-binding</keyword>
<feature type="binding site" evidence="14">
    <location>
        <position position="11"/>
    </location>
    <ligand>
        <name>substrate</name>
    </ligand>
</feature>
<dbReference type="InterPro" id="IPR034747">
    <property type="entry name" value="EXOI_SH3"/>
</dbReference>
<dbReference type="Pfam" id="PF26016">
    <property type="entry name" value="ExoI_C"/>
    <property type="match status" value="1"/>
</dbReference>
<evidence type="ECO:0000256" key="5">
    <source>
        <dbReference type="ARBA" id="ARBA00022723"/>
    </source>
</evidence>
<feature type="binding site" evidence="15">
    <location>
        <position position="11"/>
    </location>
    <ligand>
        <name>Mg(2+)</name>
        <dbReference type="ChEBI" id="CHEBI:18420"/>
        <label>2</label>
    </ligand>
</feature>
<dbReference type="CDD" id="cd06138">
    <property type="entry name" value="ExoI_N"/>
    <property type="match status" value="1"/>
</dbReference>
<evidence type="ECO:0000256" key="14">
    <source>
        <dbReference type="PIRSR" id="PIRSR000977-1"/>
    </source>
</evidence>
<name>A0A2K8UFB5_9GAMM</name>
<organism evidence="18 19">
    <name type="scientific">Candidatus Thiodictyon syntrophicum</name>
    <dbReference type="NCBI Taxonomy" id="1166950"/>
    <lineage>
        <taxon>Bacteria</taxon>
        <taxon>Pseudomonadati</taxon>
        <taxon>Pseudomonadota</taxon>
        <taxon>Gammaproteobacteria</taxon>
        <taxon>Chromatiales</taxon>
        <taxon>Chromatiaceae</taxon>
        <taxon>Thiodictyon</taxon>
    </lineage>
</organism>
<evidence type="ECO:0000256" key="15">
    <source>
        <dbReference type="PIRSR" id="PIRSR000977-2"/>
    </source>
</evidence>
<dbReference type="PROSITE" id="PS51785">
    <property type="entry name" value="EXOI_C"/>
    <property type="match status" value="1"/>
</dbReference>
<dbReference type="Gene3D" id="1.10.287.1240">
    <property type="match status" value="1"/>
</dbReference>
<dbReference type="NCBIfam" id="NF008746">
    <property type="entry name" value="PRK11779.1"/>
    <property type="match status" value="1"/>
</dbReference>
<dbReference type="KEGG" id="tsy:THSYN_27100"/>
<dbReference type="Proteomes" id="UP000232638">
    <property type="component" value="Chromosome"/>
</dbReference>
<comment type="subunit">
    <text evidence="12">Monomer. Interacts with ssb (via C-terminus); this interaction stimulates the exonuclease activity by recruiting the enzyme to its substrate.</text>
</comment>
<keyword evidence="4 13" id="KW-0540">Nuclease</keyword>